<evidence type="ECO:0000259" key="5">
    <source>
        <dbReference type="Pfam" id="PF06803"/>
    </source>
</evidence>
<proteinExistence type="predicted"/>
<comment type="subcellular location">
    <subcellularLocation>
        <location evidence="1">Endomembrane system</location>
        <topology evidence="1">Multi-pass membrane protein</topology>
    </subcellularLocation>
</comment>
<keyword evidence="2" id="KW-0812">Transmembrane</keyword>
<evidence type="ECO:0000256" key="1">
    <source>
        <dbReference type="ARBA" id="ARBA00004127"/>
    </source>
</evidence>
<feature type="domain" description="DUF1232" evidence="5">
    <location>
        <begin position="77"/>
        <end position="112"/>
    </location>
</feature>
<name>A0A916S2C0_9BACI</name>
<dbReference type="InterPro" id="IPR016983">
    <property type="entry name" value="UCP031804"/>
</dbReference>
<accession>A0A916S2C0</accession>
<keyword evidence="4" id="KW-0472">Membrane</keyword>
<sequence>MFEKWKKKKVDKAHIDKVKEEVEQMKEEDIEKHSEHYSDDKLWSKIGKFAKKAGSSVIYVVLILYYTLQKPEVPKKVKATIVGALGYFILPIDLIPDVAFGAGFIDDLGILTAALLQVAVYVDDEVKAKAREKLEKWFGEQVDTSDIDSKLKGNN</sequence>
<evidence type="ECO:0000256" key="4">
    <source>
        <dbReference type="ARBA" id="ARBA00023136"/>
    </source>
</evidence>
<dbReference type="RefSeq" id="WP_188384998.1">
    <property type="nucleotide sequence ID" value="NZ_BMEY01000012.1"/>
</dbReference>
<comment type="caution">
    <text evidence="6">The sequence shown here is derived from an EMBL/GenBank/DDBJ whole genome shotgun (WGS) entry which is preliminary data.</text>
</comment>
<organism evidence="6 7">
    <name type="scientific">Ornithinibacillus halotolerans</name>
    <dbReference type="NCBI Taxonomy" id="1274357"/>
    <lineage>
        <taxon>Bacteria</taxon>
        <taxon>Bacillati</taxon>
        <taxon>Bacillota</taxon>
        <taxon>Bacilli</taxon>
        <taxon>Bacillales</taxon>
        <taxon>Bacillaceae</taxon>
        <taxon>Ornithinibacillus</taxon>
    </lineage>
</organism>
<gene>
    <name evidence="6" type="ORF">GCM10008025_25000</name>
</gene>
<evidence type="ECO:0000313" key="6">
    <source>
        <dbReference type="EMBL" id="GGA80600.1"/>
    </source>
</evidence>
<reference evidence="6" key="2">
    <citation type="submission" date="2020-09" db="EMBL/GenBank/DDBJ databases">
        <authorList>
            <person name="Sun Q."/>
            <person name="Zhou Y."/>
        </authorList>
    </citation>
    <scope>NUCLEOTIDE SEQUENCE</scope>
    <source>
        <strain evidence="6">CGMCC 1.12408</strain>
    </source>
</reference>
<dbReference type="EMBL" id="BMEY01000012">
    <property type="protein sequence ID" value="GGA80600.1"/>
    <property type="molecule type" value="Genomic_DNA"/>
</dbReference>
<evidence type="ECO:0000256" key="3">
    <source>
        <dbReference type="ARBA" id="ARBA00022989"/>
    </source>
</evidence>
<evidence type="ECO:0000313" key="7">
    <source>
        <dbReference type="Proteomes" id="UP000613512"/>
    </source>
</evidence>
<keyword evidence="3" id="KW-1133">Transmembrane helix</keyword>
<dbReference type="AlphaFoldDB" id="A0A916S2C0"/>
<evidence type="ECO:0000256" key="2">
    <source>
        <dbReference type="ARBA" id="ARBA00022692"/>
    </source>
</evidence>
<keyword evidence="7" id="KW-1185">Reference proteome</keyword>
<reference evidence="6" key="1">
    <citation type="journal article" date="2014" name="Int. J. Syst. Evol. Microbiol.">
        <title>Complete genome sequence of Corynebacterium casei LMG S-19264T (=DSM 44701T), isolated from a smear-ripened cheese.</title>
        <authorList>
            <consortium name="US DOE Joint Genome Institute (JGI-PGF)"/>
            <person name="Walter F."/>
            <person name="Albersmeier A."/>
            <person name="Kalinowski J."/>
            <person name="Ruckert C."/>
        </authorList>
    </citation>
    <scope>NUCLEOTIDE SEQUENCE</scope>
    <source>
        <strain evidence="6">CGMCC 1.12408</strain>
    </source>
</reference>
<dbReference type="InterPro" id="IPR010652">
    <property type="entry name" value="DUF1232"/>
</dbReference>
<protein>
    <recommendedName>
        <fullName evidence="5">DUF1232 domain-containing protein</fullName>
    </recommendedName>
</protein>
<dbReference type="PIRSF" id="PIRSF031804">
    <property type="entry name" value="UCP031804"/>
    <property type="match status" value="1"/>
</dbReference>
<dbReference type="Proteomes" id="UP000613512">
    <property type="component" value="Unassembled WGS sequence"/>
</dbReference>
<dbReference type="Pfam" id="PF06803">
    <property type="entry name" value="DUF1232"/>
    <property type="match status" value="1"/>
</dbReference>
<dbReference type="GO" id="GO:0012505">
    <property type="term" value="C:endomembrane system"/>
    <property type="evidence" value="ECO:0007669"/>
    <property type="project" value="UniProtKB-SubCell"/>
</dbReference>